<comment type="function">
    <text evidence="10">RNA helicase.</text>
</comment>
<dbReference type="SUPFAM" id="SSF52540">
    <property type="entry name" value="P-loop containing nucleoside triphosphate hydrolases"/>
    <property type="match status" value="1"/>
</dbReference>
<feature type="domain" description="Helicase C-terminal" evidence="13">
    <location>
        <begin position="326"/>
        <end position="496"/>
    </location>
</feature>
<dbReference type="EMBL" id="HBHW01001979">
    <property type="protein sequence ID" value="CAE0033709.1"/>
    <property type="molecule type" value="Transcribed_RNA"/>
</dbReference>
<dbReference type="GO" id="GO:0016787">
    <property type="term" value="F:hydrolase activity"/>
    <property type="evidence" value="ECO:0007669"/>
    <property type="project" value="UniProtKB-KW"/>
</dbReference>
<feature type="domain" description="Helicase ATP-binding" evidence="12">
    <location>
        <begin position="137"/>
        <end position="312"/>
    </location>
</feature>
<dbReference type="InterPro" id="IPR014001">
    <property type="entry name" value="Helicase_ATP-bd"/>
</dbReference>
<dbReference type="InterPro" id="IPR044773">
    <property type="entry name" value="DDX18/Has1_DEADc"/>
</dbReference>
<evidence type="ECO:0000256" key="11">
    <source>
        <dbReference type="SAM" id="MobiDB-lite"/>
    </source>
</evidence>
<evidence type="ECO:0000256" key="1">
    <source>
        <dbReference type="ARBA" id="ARBA00022741"/>
    </source>
</evidence>
<dbReference type="InterPro" id="IPR014014">
    <property type="entry name" value="RNA_helicase_DEAD_Q_motif"/>
</dbReference>
<keyword evidence="5 10" id="KW-0694">RNA-binding</keyword>
<feature type="compositionally biased region" description="Basic and acidic residues" evidence="11">
    <location>
        <begin position="77"/>
        <end position="92"/>
    </location>
</feature>
<dbReference type="FunFam" id="3.40.50.300:FF:000379">
    <property type="entry name" value="RNA helicase"/>
    <property type="match status" value="1"/>
</dbReference>
<dbReference type="CDD" id="cd18787">
    <property type="entry name" value="SF2_C_DEAD"/>
    <property type="match status" value="1"/>
</dbReference>
<dbReference type="GO" id="GO:0005524">
    <property type="term" value="F:ATP binding"/>
    <property type="evidence" value="ECO:0007669"/>
    <property type="project" value="UniProtKB-UniRule"/>
</dbReference>
<reference evidence="15" key="1">
    <citation type="submission" date="2021-01" db="EMBL/GenBank/DDBJ databases">
        <authorList>
            <person name="Corre E."/>
            <person name="Pelletier E."/>
            <person name="Niang G."/>
            <person name="Scheremetjew M."/>
            <person name="Finn R."/>
            <person name="Kale V."/>
            <person name="Holt S."/>
            <person name="Cochrane G."/>
            <person name="Meng A."/>
            <person name="Brown T."/>
            <person name="Cohen L."/>
        </authorList>
    </citation>
    <scope>NUCLEOTIDE SEQUENCE</scope>
    <source>
        <strain evidence="15">CCMP 769</strain>
    </source>
</reference>
<evidence type="ECO:0000256" key="5">
    <source>
        <dbReference type="ARBA" id="ARBA00022884"/>
    </source>
</evidence>
<feature type="region of interest" description="Disordered" evidence="11">
    <location>
        <begin position="1"/>
        <end position="92"/>
    </location>
</feature>
<keyword evidence="3 9" id="KW-0347">Helicase</keyword>
<evidence type="ECO:0000256" key="7">
    <source>
        <dbReference type="ARBA" id="ARBA00047984"/>
    </source>
</evidence>
<evidence type="ECO:0000313" key="15">
    <source>
        <dbReference type="EMBL" id="CAE0033706.1"/>
    </source>
</evidence>
<evidence type="ECO:0000256" key="3">
    <source>
        <dbReference type="ARBA" id="ARBA00022806"/>
    </source>
</evidence>
<evidence type="ECO:0000256" key="10">
    <source>
        <dbReference type="RuleBase" id="RU365068"/>
    </source>
</evidence>
<dbReference type="EC" id="3.6.4.13" evidence="10"/>
<feature type="short sequence motif" description="Q motif" evidence="8">
    <location>
        <begin position="106"/>
        <end position="134"/>
    </location>
</feature>
<protein>
    <recommendedName>
        <fullName evidence="10">ATP-dependent RNA helicase</fullName>
        <ecNumber evidence="10">3.6.4.13</ecNumber>
    </recommendedName>
</protein>
<feature type="domain" description="DEAD-box RNA helicase Q" evidence="14">
    <location>
        <begin position="106"/>
        <end position="134"/>
    </location>
</feature>
<feature type="compositionally biased region" description="Basic and acidic residues" evidence="11">
    <location>
        <begin position="20"/>
        <end position="30"/>
    </location>
</feature>
<keyword evidence="4 9" id="KW-0067">ATP-binding</keyword>
<dbReference type="PROSITE" id="PS51192">
    <property type="entry name" value="HELICASE_ATP_BIND_1"/>
    <property type="match status" value="1"/>
</dbReference>
<dbReference type="InterPro" id="IPR027417">
    <property type="entry name" value="P-loop_NTPase"/>
</dbReference>
<comment type="catalytic activity">
    <reaction evidence="7 10">
        <text>ATP + H2O = ADP + phosphate + H(+)</text>
        <dbReference type="Rhea" id="RHEA:13065"/>
        <dbReference type="ChEBI" id="CHEBI:15377"/>
        <dbReference type="ChEBI" id="CHEBI:15378"/>
        <dbReference type="ChEBI" id="CHEBI:30616"/>
        <dbReference type="ChEBI" id="CHEBI:43474"/>
        <dbReference type="ChEBI" id="CHEBI:456216"/>
        <dbReference type="EC" id="3.6.4.13"/>
    </reaction>
</comment>
<evidence type="ECO:0000256" key="6">
    <source>
        <dbReference type="ARBA" id="ARBA00024357"/>
    </source>
</evidence>
<sequence length="672" mass="75848">MPGEDVKKIHKKKLKKKLAREKAAKERDGIGAEEDGSVGKRKRALEPEQPVEGTRSDVKKTKKKEKRIEPTEDEETQDSKVQKRPRVEMDRDEKLVETTDGVLANKKFADLDLSEASMMAMKDMEFEYMTEIQARSIPHALQGRDILGAARTGSGKTLSFLIPVAEMLNKAKWKTRNGTAAVIITPTRELALQIYKVTRELFAYHMHTHGVVMGGANRRAEADKLAKGVTVLVATPGRLLDHLQNTSGFVVKNLQNLIIDEADRILEVGFEEELHQILKLLPQKRQTMLFSATQTTKVEDLIRVSFSNKPIYIGVDDKREYSTVAGLEQGFLVVPEERRFLLLFTFLKRNMKKKVIIFMSSCNAVKFYSELLNFVDIPVMDLHGKQKQHKRTSTFFQFSSAKSAILVCTDVAARGLDIPEVDWILQFDPPDEPKEYIHRVGRTARGVDGKGRALLFLLPSELPFLKFLREAKVPLNEYEFPEKKISNVQSQLERLIEKNYYLNKSAKDAFRSYLQAYASHSMKDVFNVHSLDLNATAKSFCFSNPPRVNINLMGSGKGEKVKRRGGGGGFGDGYVMIINRNNPRTVFVGVESFSKVESFLINTTSKSLGPQVQTEEQIEGDCEEGAGIWTQLLCVEPVRQTIFRRCPTNSTLAVGIYSLCPLPQYCNIITRS</sequence>
<dbReference type="CDD" id="cd17942">
    <property type="entry name" value="DEADc_DDX18"/>
    <property type="match status" value="1"/>
</dbReference>
<dbReference type="AlphaFoldDB" id="A0A7S2ZAP0"/>
<dbReference type="EMBL" id="HBHW01001976">
    <property type="protein sequence ID" value="CAE0033706.1"/>
    <property type="molecule type" value="Transcribed_RNA"/>
</dbReference>
<dbReference type="Gene3D" id="3.40.50.300">
    <property type="entry name" value="P-loop containing nucleotide triphosphate hydrolases"/>
    <property type="match status" value="2"/>
</dbReference>
<dbReference type="Pfam" id="PF00271">
    <property type="entry name" value="Helicase_C"/>
    <property type="match status" value="1"/>
</dbReference>
<dbReference type="PROSITE" id="PS51194">
    <property type="entry name" value="HELICASE_CTER"/>
    <property type="match status" value="1"/>
</dbReference>
<dbReference type="PANTHER" id="PTHR24031">
    <property type="entry name" value="RNA HELICASE"/>
    <property type="match status" value="1"/>
</dbReference>
<dbReference type="GO" id="GO:0003723">
    <property type="term" value="F:RNA binding"/>
    <property type="evidence" value="ECO:0007669"/>
    <property type="project" value="UniProtKB-UniRule"/>
</dbReference>
<dbReference type="InterPro" id="IPR011545">
    <property type="entry name" value="DEAD/DEAH_box_helicase_dom"/>
</dbReference>
<dbReference type="PROSITE" id="PS51195">
    <property type="entry name" value="Q_MOTIF"/>
    <property type="match status" value="1"/>
</dbReference>
<proteinExistence type="inferred from homology"/>
<feature type="compositionally biased region" description="Basic residues" evidence="11">
    <location>
        <begin position="8"/>
        <end position="19"/>
    </location>
</feature>
<evidence type="ECO:0000259" key="14">
    <source>
        <dbReference type="PROSITE" id="PS51195"/>
    </source>
</evidence>
<dbReference type="SMART" id="SM01178">
    <property type="entry name" value="DUF4217"/>
    <property type="match status" value="1"/>
</dbReference>
<keyword evidence="2 9" id="KW-0378">Hydrolase</keyword>
<dbReference type="GO" id="GO:0003724">
    <property type="term" value="F:RNA helicase activity"/>
    <property type="evidence" value="ECO:0007669"/>
    <property type="project" value="UniProtKB-EC"/>
</dbReference>
<evidence type="ECO:0000256" key="9">
    <source>
        <dbReference type="RuleBase" id="RU000492"/>
    </source>
</evidence>
<name>A0A7S2ZAP0_9RHOD</name>
<dbReference type="PROSITE" id="PS00039">
    <property type="entry name" value="DEAD_ATP_HELICASE"/>
    <property type="match status" value="1"/>
</dbReference>
<dbReference type="InterPro" id="IPR000629">
    <property type="entry name" value="RNA-helicase_DEAD-box_CS"/>
</dbReference>
<dbReference type="Pfam" id="PF00270">
    <property type="entry name" value="DEAD"/>
    <property type="match status" value="1"/>
</dbReference>
<dbReference type="Pfam" id="PF13959">
    <property type="entry name" value="CTE_SPB4"/>
    <property type="match status" value="1"/>
</dbReference>
<evidence type="ECO:0000259" key="13">
    <source>
        <dbReference type="PROSITE" id="PS51194"/>
    </source>
</evidence>
<dbReference type="InterPro" id="IPR001650">
    <property type="entry name" value="Helicase_C-like"/>
</dbReference>
<comment type="similarity">
    <text evidence="6">Belongs to the DEAD box helicase family. DDX18/HAS1 subfamily.</text>
</comment>
<comment type="domain">
    <text evidence="10">The Q motif is unique to and characteristic of the DEAD box family of RNA helicases and controls ATP binding and hydrolysis.</text>
</comment>
<evidence type="ECO:0000256" key="2">
    <source>
        <dbReference type="ARBA" id="ARBA00022801"/>
    </source>
</evidence>
<evidence type="ECO:0000313" key="16">
    <source>
        <dbReference type="EMBL" id="CAE0033709.1"/>
    </source>
</evidence>
<evidence type="ECO:0000256" key="4">
    <source>
        <dbReference type="ARBA" id="ARBA00022840"/>
    </source>
</evidence>
<dbReference type="SMART" id="SM00487">
    <property type="entry name" value="DEXDc"/>
    <property type="match status" value="1"/>
</dbReference>
<dbReference type="InterPro" id="IPR025313">
    <property type="entry name" value="SPB4-like_CTE"/>
</dbReference>
<gene>
    <name evidence="15" type="ORF">RMAR00112_LOCUS1647</name>
    <name evidence="16" type="ORF">RMAR00112_LOCUS1650</name>
</gene>
<evidence type="ECO:0000259" key="12">
    <source>
        <dbReference type="PROSITE" id="PS51192"/>
    </source>
</evidence>
<accession>A0A7S2ZAP0</accession>
<evidence type="ECO:0000256" key="8">
    <source>
        <dbReference type="PROSITE-ProRule" id="PRU00552"/>
    </source>
</evidence>
<keyword evidence="1 9" id="KW-0547">Nucleotide-binding</keyword>
<dbReference type="SMART" id="SM00490">
    <property type="entry name" value="HELICc"/>
    <property type="match status" value="1"/>
</dbReference>
<organism evidence="15">
    <name type="scientific">Rhodosorus marinus</name>
    <dbReference type="NCBI Taxonomy" id="101924"/>
    <lineage>
        <taxon>Eukaryota</taxon>
        <taxon>Rhodophyta</taxon>
        <taxon>Stylonematophyceae</taxon>
        <taxon>Stylonematales</taxon>
        <taxon>Stylonemataceae</taxon>
        <taxon>Rhodosorus</taxon>
    </lineage>
</organism>